<dbReference type="SMART" id="SM00119">
    <property type="entry name" value="HECTc"/>
    <property type="match status" value="1"/>
</dbReference>
<dbReference type="OMA" id="QMSASYS"/>
<keyword evidence="5" id="KW-1185">Reference proteome</keyword>
<dbReference type="VEuPathDB" id="TriTrypDB:TcIL3000_0_11960"/>
<dbReference type="EMBL" id="CAEQ01002215">
    <property type="protein sequence ID" value="CCD16248.1"/>
    <property type="molecule type" value="Genomic_DNA"/>
</dbReference>
<gene>
    <name evidence="4" type="ORF">TCIL3000_0_11960</name>
</gene>
<sequence length="335" mass="37683">MFKVRLPGFASIDAGGPYRDILSQLASEIMTVHPSGEFQQNPVFKDYGSDGQLAVMPNVAWSTDSQSASVFAFFGKLLAACFVSKDLLTVEFPPLFWKLLLGEETTVRDLRVVDRDITRQLAPEELMKRSPEELEERFPGICESWRQLCDESSRLESCAELPPTSPYVAGALAAHITSHEIRRYSLAMACIQQGFGEVIPLYTLHAFRWQQVEHIICGTPELSYEGLCGVCEVSLPPEHAEMFNEVVQSMSDKDRRLLLRFTTGQTRLPLKKNIKVEQSDAALDTLPKSSTCFFTLYLPVYSSVTIMRKRMLYAIRHCEAIDGDGEAEEPIILNM</sequence>
<proteinExistence type="predicted"/>
<dbReference type="Pfam" id="PF00632">
    <property type="entry name" value="HECT"/>
    <property type="match status" value="1"/>
</dbReference>
<dbReference type="InterPro" id="IPR000569">
    <property type="entry name" value="HECT_dom"/>
</dbReference>
<dbReference type="Proteomes" id="UP000000702">
    <property type="component" value="Unassembled WGS sequence"/>
</dbReference>
<evidence type="ECO:0000259" key="3">
    <source>
        <dbReference type="PROSITE" id="PS50237"/>
    </source>
</evidence>
<dbReference type="InterPro" id="IPR042469">
    <property type="entry name" value="HECTD3"/>
</dbReference>
<organism evidence="4 5">
    <name type="scientific">Trypanosoma congolense (strain IL3000)</name>
    <dbReference type="NCBI Taxonomy" id="1068625"/>
    <lineage>
        <taxon>Eukaryota</taxon>
        <taxon>Discoba</taxon>
        <taxon>Euglenozoa</taxon>
        <taxon>Kinetoplastea</taxon>
        <taxon>Metakinetoplastina</taxon>
        <taxon>Trypanosomatida</taxon>
        <taxon>Trypanosomatidae</taxon>
        <taxon>Trypanosoma</taxon>
        <taxon>Nannomonas</taxon>
    </lineage>
</organism>
<dbReference type="PROSITE" id="PS50237">
    <property type="entry name" value="HECT"/>
    <property type="match status" value="1"/>
</dbReference>
<dbReference type="AlphaFoldDB" id="F9WG18"/>
<name>F9WG18_TRYCI</name>
<evidence type="ECO:0000313" key="5">
    <source>
        <dbReference type="Proteomes" id="UP000000702"/>
    </source>
</evidence>
<feature type="domain" description="HECT" evidence="3">
    <location>
        <begin position="1"/>
        <end position="327"/>
    </location>
</feature>
<reference evidence="4 5" key="2">
    <citation type="journal article" date="2012" name="Proc. Natl. Acad. Sci. U.S.A.">
        <title>Antigenic diversity is generated by distinct evolutionary mechanisms in African trypanosome species.</title>
        <authorList>
            <person name="Jackson A.P."/>
            <person name="Berry A."/>
            <person name="Aslett M."/>
            <person name="Allison H.C."/>
            <person name="Burton P."/>
            <person name="Vavrova-Anderson J."/>
            <person name="Brown R."/>
            <person name="Browne H."/>
            <person name="Corton N."/>
            <person name="Hauser H."/>
            <person name="Gamble J."/>
            <person name="Gilderthorp R."/>
            <person name="Marcello L."/>
            <person name="McQuillan J."/>
            <person name="Otto T.D."/>
            <person name="Quail M.A."/>
            <person name="Sanders M.J."/>
            <person name="van Tonder A."/>
            <person name="Ginger M.L."/>
            <person name="Field M.C."/>
            <person name="Barry J.D."/>
            <person name="Hertz-Fowler C."/>
            <person name="Berriman M."/>
        </authorList>
    </citation>
    <scope>NUCLEOTIDE SEQUENCE [LARGE SCALE GENOMIC DNA]</scope>
    <source>
        <strain evidence="4 5">IL3000</strain>
    </source>
</reference>
<accession>F9WG18</accession>
<keyword evidence="1 2" id="KW-0833">Ubl conjugation pathway</keyword>
<dbReference type="Gene3D" id="3.30.2410.10">
    <property type="entry name" value="Hect, E3 ligase catalytic domain"/>
    <property type="match status" value="1"/>
</dbReference>
<dbReference type="Gene3D" id="3.90.1750.10">
    <property type="entry name" value="Hect, E3 ligase catalytic domains"/>
    <property type="match status" value="1"/>
</dbReference>
<dbReference type="InterPro" id="IPR035983">
    <property type="entry name" value="Hect_E3_ubiquitin_ligase"/>
</dbReference>
<reference evidence="5" key="1">
    <citation type="submission" date="2011-07" db="EMBL/GenBank/DDBJ databases">
        <title>Divergent evolution of antigenic variation in African trypanosomes.</title>
        <authorList>
            <person name="Jackson A.P."/>
            <person name="Berry A."/>
            <person name="Allison H.C."/>
            <person name="Burton P."/>
            <person name="Anderson J."/>
            <person name="Aslett M."/>
            <person name="Brown R."/>
            <person name="Corton N."/>
            <person name="Harris D."/>
            <person name="Hauser H."/>
            <person name="Gamble J."/>
            <person name="Gilderthorp R."/>
            <person name="McQuillan J."/>
            <person name="Quail M.A."/>
            <person name="Sanders M."/>
            <person name="Van Tonder A."/>
            <person name="Ginger M.L."/>
            <person name="Donelson J.E."/>
            <person name="Field M.C."/>
            <person name="Barry J.D."/>
            <person name="Berriman M."/>
            <person name="Hertz-Fowler C."/>
        </authorList>
    </citation>
    <scope>NUCLEOTIDE SEQUENCE [LARGE SCALE GENOMIC DNA]</scope>
    <source>
        <strain evidence="5">IL3000</strain>
    </source>
</reference>
<protein>
    <submittedName>
        <fullName evidence="4">WGS project CAEQ00000000 data, annotated contig 451</fullName>
    </submittedName>
</protein>
<dbReference type="GO" id="GO:0004842">
    <property type="term" value="F:ubiquitin-protein transferase activity"/>
    <property type="evidence" value="ECO:0007669"/>
    <property type="project" value="InterPro"/>
</dbReference>
<dbReference type="PANTHER" id="PTHR46654">
    <property type="entry name" value="E3 UBIQUITIN-PROTEIN LIGASE HECTD3"/>
    <property type="match status" value="1"/>
</dbReference>
<feature type="active site" description="Glycyl thioester intermediate" evidence="2">
    <location>
        <position position="292"/>
    </location>
</feature>
<evidence type="ECO:0000256" key="1">
    <source>
        <dbReference type="ARBA" id="ARBA00022786"/>
    </source>
</evidence>
<dbReference type="GO" id="GO:0005737">
    <property type="term" value="C:cytoplasm"/>
    <property type="evidence" value="ECO:0007669"/>
    <property type="project" value="TreeGrafter"/>
</dbReference>
<evidence type="ECO:0000256" key="2">
    <source>
        <dbReference type="PROSITE-ProRule" id="PRU00104"/>
    </source>
</evidence>
<dbReference type="PANTHER" id="PTHR46654:SF1">
    <property type="entry name" value="E3 UBIQUITIN-PROTEIN LIGASE HECTD3"/>
    <property type="match status" value="1"/>
</dbReference>
<evidence type="ECO:0000313" key="4">
    <source>
        <dbReference type="EMBL" id="CCD16248.1"/>
    </source>
</evidence>
<comment type="caution">
    <text evidence="4">The sequence shown here is derived from an EMBL/GenBank/DDBJ whole genome shotgun (WGS) entry which is preliminary data.</text>
</comment>
<dbReference type="SUPFAM" id="SSF56204">
    <property type="entry name" value="Hect, E3 ligase catalytic domain"/>
    <property type="match status" value="1"/>
</dbReference>